<name>A0A382H1Q3_9ZZZZ</name>
<proteinExistence type="predicted"/>
<dbReference type="AlphaFoldDB" id="A0A382H1Q3"/>
<protein>
    <recommendedName>
        <fullName evidence="2">tRNA-binding domain-containing protein</fullName>
    </recommendedName>
</protein>
<reference evidence="1" key="1">
    <citation type="submission" date="2018-05" db="EMBL/GenBank/DDBJ databases">
        <authorList>
            <person name="Lanie J.A."/>
            <person name="Ng W.-L."/>
            <person name="Kazmierczak K.M."/>
            <person name="Andrzejewski T.M."/>
            <person name="Davidsen T.M."/>
            <person name="Wayne K.J."/>
            <person name="Tettelin H."/>
            <person name="Glass J.I."/>
            <person name="Rusch D."/>
            <person name="Podicherti R."/>
            <person name="Tsui H.-C.T."/>
            <person name="Winkler M.E."/>
        </authorList>
    </citation>
    <scope>NUCLEOTIDE SEQUENCE</scope>
</reference>
<dbReference type="SUPFAM" id="SSF50249">
    <property type="entry name" value="Nucleic acid-binding proteins"/>
    <property type="match status" value="1"/>
</dbReference>
<sequence length="42" mass="4654">NFKPKQIGNLTSEVLVLGFPDDNNEPILISPDRDIKNGGKLF</sequence>
<gene>
    <name evidence="1" type="ORF">METZ01_LOCUS233577</name>
</gene>
<evidence type="ECO:0000313" key="1">
    <source>
        <dbReference type="EMBL" id="SVB80723.1"/>
    </source>
</evidence>
<dbReference type="EMBL" id="UINC01058450">
    <property type="protein sequence ID" value="SVB80723.1"/>
    <property type="molecule type" value="Genomic_DNA"/>
</dbReference>
<evidence type="ECO:0008006" key="2">
    <source>
        <dbReference type="Google" id="ProtNLM"/>
    </source>
</evidence>
<accession>A0A382H1Q3</accession>
<dbReference type="Gene3D" id="2.40.50.140">
    <property type="entry name" value="Nucleic acid-binding proteins"/>
    <property type="match status" value="1"/>
</dbReference>
<feature type="non-terminal residue" evidence="1">
    <location>
        <position position="1"/>
    </location>
</feature>
<dbReference type="InterPro" id="IPR012340">
    <property type="entry name" value="NA-bd_OB-fold"/>
</dbReference>
<organism evidence="1">
    <name type="scientific">marine metagenome</name>
    <dbReference type="NCBI Taxonomy" id="408172"/>
    <lineage>
        <taxon>unclassified sequences</taxon>
        <taxon>metagenomes</taxon>
        <taxon>ecological metagenomes</taxon>
    </lineage>
</organism>